<accession>A0A6A5VGW2</accession>
<dbReference type="Proteomes" id="UP000800036">
    <property type="component" value="Unassembled WGS sequence"/>
</dbReference>
<sequence>MKSGYSMGISINSHRTEKGREERQVGIDPGMLLFDSSGISGTEFFCYLKLLDRFSSSFSSLNLVIMTCIVPDSARCFNASRALPISTHTSAEPVRPSASSRVWWHINHPAYLPELAASDYLPVPVVVVAGLLQRDRCRSLPPPPNGPSSAVQRRPLKSLLSSQVHSAAAQLRVTGNVELTAYMLTAERDALELDHQVVQGEMGHFRTLSSLHFPASLKITIDQMLPSKSAVDILMDEIQRGFRFS</sequence>
<name>A0A6A5VGW2_9PLEO</name>
<gene>
    <name evidence="2" type="ORF">BU23DRAFT_635243</name>
</gene>
<reference evidence="2" key="1">
    <citation type="journal article" date="2020" name="Stud. Mycol.">
        <title>101 Dothideomycetes genomes: a test case for predicting lifestyles and emergence of pathogens.</title>
        <authorList>
            <person name="Haridas S."/>
            <person name="Albert R."/>
            <person name="Binder M."/>
            <person name="Bloem J."/>
            <person name="Labutti K."/>
            <person name="Salamov A."/>
            <person name="Andreopoulos B."/>
            <person name="Baker S."/>
            <person name="Barry K."/>
            <person name="Bills G."/>
            <person name="Bluhm B."/>
            <person name="Cannon C."/>
            <person name="Castanera R."/>
            <person name="Culley D."/>
            <person name="Daum C."/>
            <person name="Ezra D."/>
            <person name="Gonzalez J."/>
            <person name="Henrissat B."/>
            <person name="Kuo A."/>
            <person name="Liang C."/>
            <person name="Lipzen A."/>
            <person name="Lutzoni F."/>
            <person name="Magnuson J."/>
            <person name="Mondo S."/>
            <person name="Nolan M."/>
            <person name="Ohm R."/>
            <person name="Pangilinan J."/>
            <person name="Park H.-J."/>
            <person name="Ramirez L."/>
            <person name="Alfaro M."/>
            <person name="Sun H."/>
            <person name="Tritt A."/>
            <person name="Yoshinaga Y."/>
            <person name="Zwiers L.-H."/>
            <person name="Turgeon B."/>
            <person name="Goodwin S."/>
            <person name="Spatafora J."/>
            <person name="Crous P."/>
            <person name="Grigoriev I."/>
        </authorList>
    </citation>
    <scope>NUCLEOTIDE SEQUENCE</scope>
    <source>
        <strain evidence="2">CBS 107.79</strain>
    </source>
</reference>
<feature type="region of interest" description="Disordered" evidence="1">
    <location>
        <begin position="1"/>
        <end position="22"/>
    </location>
</feature>
<dbReference type="AlphaFoldDB" id="A0A6A5VGW2"/>
<keyword evidence="3" id="KW-1185">Reference proteome</keyword>
<organism evidence="2 3">
    <name type="scientific">Bimuria novae-zelandiae CBS 107.79</name>
    <dbReference type="NCBI Taxonomy" id="1447943"/>
    <lineage>
        <taxon>Eukaryota</taxon>
        <taxon>Fungi</taxon>
        <taxon>Dikarya</taxon>
        <taxon>Ascomycota</taxon>
        <taxon>Pezizomycotina</taxon>
        <taxon>Dothideomycetes</taxon>
        <taxon>Pleosporomycetidae</taxon>
        <taxon>Pleosporales</taxon>
        <taxon>Massarineae</taxon>
        <taxon>Didymosphaeriaceae</taxon>
        <taxon>Bimuria</taxon>
    </lineage>
</organism>
<proteinExistence type="predicted"/>
<protein>
    <submittedName>
        <fullName evidence="2">Uncharacterized protein</fullName>
    </submittedName>
</protein>
<evidence type="ECO:0000313" key="3">
    <source>
        <dbReference type="Proteomes" id="UP000800036"/>
    </source>
</evidence>
<dbReference type="EMBL" id="ML976672">
    <property type="protein sequence ID" value="KAF1975112.1"/>
    <property type="molecule type" value="Genomic_DNA"/>
</dbReference>
<evidence type="ECO:0000313" key="2">
    <source>
        <dbReference type="EMBL" id="KAF1975112.1"/>
    </source>
</evidence>
<evidence type="ECO:0000256" key="1">
    <source>
        <dbReference type="SAM" id="MobiDB-lite"/>
    </source>
</evidence>